<keyword evidence="3" id="KW-1185">Reference proteome</keyword>
<evidence type="ECO:0000313" key="3">
    <source>
        <dbReference type="Proteomes" id="UP000030428"/>
    </source>
</evidence>
<dbReference type="InterPro" id="IPR025272">
    <property type="entry name" value="SocA_Panacea"/>
</dbReference>
<dbReference type="Proteomes" id="UP000030428">
    <property type="component" value="Unassembled WGS sequence"/>
</dbReference>
<sequence length="142" mass="16282">MLNCYDVAKYFIAQIDEDAGDLVSNLKLQKLVYYAQGINLALSDQPLFPEALEAWIHGPVVPVLFHTYKRAGAIPPPGDMDFSIYCVQTREVLDEVYTVFGQFSAWKLYQMTHEEPPWKNTPVGHEISFEAMRDYFKTQVVT</sequence>
<protein>
    <submittedName>
        <fullName evidence="2">Phage-associated protein</fullName>
    </submittedName>
</protein>
<proteinExistence type="predicted"/>
<dbReference type="EMBL" id="JSZA02000131">
    <property type="protein sequence ID" value="TGO02460.1"/>
    <property type="molecule type" value="Genomic_DNA"/>
</dbReference>
<organism evidence="2 3">
    <name type="scientific">Candidatus Thiomargarita nelsonii</name>
    <dbReference type="NCBI Taxonomy" id="1003181"/>
    <lineage>
        <taxon>Bacteria</taxon>
        <taxon>Pseudomonadati</taxon>
        <taxon>Pseudomonadota</taxon>
        <taxon>Gammaproteobacteria</taxon>
        <taxon>Thiotrichales</taxon>
        <taxon>Thiotrichaceae</taxon>
        <taxon>Thiomargarita</taxon>
    </lineage>
</organism>
<comment type="caution">
    <text evidence="2">The sequence shown here is derived from an EMBL/GenBank/DDBJ whole genome shotgun (WGS) entry which is preliminary data.</text>
</comment>
<accession>A0A4E0QR02</accession>
<evidence type="ECO:0000259" key="1">
    <source>
        <dbReference type="Pfam" id="PF13274"/>
    </source>
</evidence>
<name>A0A4E0QR02_9GAMM</name>
<reference evidence="2 3" key="1">
    <citation type="journal article" date="2016" name="Front. Microbiol.">
        <title>Single-Cell (Meta-)Genomics of a Dimorphic Candidatus Thiomargarita nelsonii Reveals Genomic Plasticity.</title>
        <authorList>
            <person name="Flood B.E."/>
            <person name="Fliss P."/>
            <person name="Jones D.S."/>
            <person name="Dick G.J."/>
            <person name="Jain S."/>
            <person name="Kaster A.K."/>
            <person name="Winkel M."/>
            <person name="Mussmann M."/>
            <person name="Bailey J."/>
        </authorList>
    </citation>
    <scope>NUCLEOTIDE SEQUENCE [LARGE SCALE GENOMIC DNA]</scope>
    <source>
        <strain evidence="2">Hydrate Ridge</strain>
    </source>
</reference>
<feature type="domain" description="Antitoxin SocA-like Panacea" evidence="1">
    <location>
        <begin position="28"/>
        <end position="119"/>
    </location>
</feature>
<dbReference type="AlphaFoldDB" id="A0A4E0QR02"/>
<gene>
    <name evidence="2" type="ORF">PN36_24785</name>
</gene>
<dbReference type="Pfam" id="PF13274">
    <property type="entry name" value="SocA_Panacea"/>
    <property type="match status" value="1"/>
</dbReference>
<evidence type="ECO:0000313" key="2">
    <source>
        <dbReference type="EMBL" id="TGO02460.1"/>
    </source>
</evidence>